<evidence type="ECO:0000313" key="2">
    <source>
        <dbReference type="EMBL" id="MCL6295848.1"/>
    </source>
</evidence>
<keyword evidence="1" id="KW-0812">Transmembrane</keyword>
<keyword evidence="3" id="KW-1185">Reference proteome</keyword>
<dbReference type="Pfam" id="PF02447">
    <property type="entry name" value="GntP_permease"/>
    <property type="match status" value="1"/>
</dbReference>
<dbReference type="InterPro" id="IPR003474">
    <property type="entry name" value="Glcn_transporter"/>
</dbReference>
<organism evidence="2 3">
    <name type="scientific">Jejuia spongiicola</name>
    <dbReference type="NCBI Taxonomy" id="2942207"/>
    <lineage>
        <taxon>Bacteria</taxon>
        <taxon>Pseudomonadati</taxon>
        <taxon>Bacteroidota</taxon>
        <taxon>Flavobacteriia</taxon>
        <taxon>Flavobacteriales</taxon>
        <taxon>Flavobacteriaceae</taxon>
        <taxon>Jejuia</taxon>
    </lineage>
</organism>
<comment type="caution">
    <text evidence="2">The sequence shown here is derived from an EMBL/GenBank/DDBJ whole genome shotgun (WGS) entry which is preliminary data.</text>
</comment>
<dbReference type="EMBL" id="JAMFLZ010000005">
    <property type="protein sequence ID" value="MCL6295848.1"/>
    <property type="molecule type" value="Genomic_DNA"/>
</dbReference>
<gene>
    <name evidence="2" type="ORF">M3P09_12635</name>
</gene>
<dbReference type="RefSeq" id="WP_249973528.1">
    <property type="nucleotide sequence ID" value="NZ_JAMFLZ010000005.1"/>
</dbReference>
<evidence type="ECO:0000313" key="3">
    <source>
        <dbReference type="Proteomes" id="UP001165381"/>
    </source>
</evidence>
<name>A0ABT0QGV9_9FLAO</name>
<protein>
    <submittedName>
        <fullName evidence="2">Uncharacterized protein</fullName>
    </submittedName>
</protein>
<sequence length="72" mass="7875">MSKLNAFISFIIVCLFVDILQGVGLEQIIQSVQTGIGNTLGFLVMFLGLGAMLGKLVLYTEAHTLELIYKLL</sequence>
<dbReference type="Proteomes" id="UP001165381">
    <property type="component" value="Unassembled WGS sequence"/>
</dbReference>
<feature type="transmembrane region" description="Helical" evidence="1">
    <location>
        <begin position="38"/>
        <end position="58"/>
    </location>
</feature>
<proteinExistence type="predicted"/>
<keyword evidence="1" id="KW-1133">Transmembrane helix</keyword>
<evidence type="ECO:0000256" key="1">
    <source>
        <dbReference type="SAM" id="Phobius"/>
    </source>
</evidence>
<reference evidence="2" key="1">
    <citation type="submission" date="2022-05" db="EMBL/GenBank/DDBJ databases">
        <authorList>
            <person name="Park J.-S."/>
        </authorList>
    </citation>
    <scope>NUCLEOTIDE SEQUENCE</scope>
    <source>
        <strain evidence="2">2012CJ34-3</strain>
    </source>
</reference>
<accession>A0ABT0QGV9</accession>
<keyword evidence="1" id="KW-0472">Membrane</keyword>